<keyword evidence="3" id="KW-1185">Reference proteome</keyword>
<evidence type="ECO:0000256" key="1">
    <source>
        <dbReference type="SAM" id="MobiDB-lite"/>
    </source>
</evidence>
<feature type="region of interest" description="Disordered" evidence="1">
    <location>
        <begin position="241"/>
        <end position="283"/>
    </location>
</feature>
<evidence type="ECO:0000313" key="2">
    <source>
        <dbReference type="EMBL" id="KXS20016.1"/>
    </source>
</evidence>
<proteinExistence type="predicted"/>
<gene>
    <name evidence="2" type="ORF">M427DRAFT_400262</name>
</gene>
<reference evidence="2 3" key="1">
    <citation type="journal article" date="2015" name="Genome Biol. Evol.">
        <title>Phylogenomic analyses indicate that early fungi evolved digesting cell walls of algal ancestors of land plants.</title>
        <authorList>
            <person name="Chang Y."/>
            <person name="Wang S."/>
            <person name="Sekimoto S."/>
            <person name="Aerts A.L."/>
            <person name="Choi C."/>
            <person name="Clum A."/>
            <person name="LaButti K.M."/>
            <person name="Lindquist E.A."/>
            <person name="Yee Ngan C."/>
            <person name="Ohm R.A."/>
            <person name="Salamov A.A."/>
            <person name="Grigoriev I.V."/>
            <person name="Spatafora J.W."/>
            <person name="Berbee M.L."/>
        </authorList>
    </citation>
    <scope>NUCLEOTIDE SEQUENCE [LARGE SCALE GENOMIC DNA]</scope>
    <source>
        <strain evidence="2 3">JEL478</strain>
    </source>
</reference>
<sequence length="295" mass="32301">MRSLGTSTAPYRDQRPVTYNDVCVHHPRFKLFWASFWQHNPGNKIADIASWGPGFGAVDIVAVRGGTSPPVVIHLADAGSTSGFLDLTNPDNVVNSQSRSELIAKITERYTNETFVEAIRLTPSSSIPRATPESSTTSPSPRIVQVATHDIKYEYLQMNFGISQARLSVMEQKYEDIVAKLDRLLRAVQPIAPSREPGNIGGQTSLPQSERSLFPYGEQGFSFRDPQTRFGAAFPFLSGLQSRSSEDRSTTASASSTPGLSLNSQRGTPTANTGRGFEGNSRATLERTLQSWVDF</sequence>
<dbReference type="EMBL" id="KQ965736">
    <property type="protein sequence ID" value="KXS20016.1"/>
    <property type="molecule type" value="Genomic_DNA"/>
</dbReference>
<protein>
    <submittedName>
        <fullName evidence="2">Uncharacterized protein</fullName>
    </submittedName>
</protein>
<accession>A0A139ATG1</accession>
<organism evidence="2 3">
    <name type="scientific">Gonapodya prolifera (strain JEL478)</name>
    <name type="common">Monoblepharis prolifera</name>
    <dbReference type="NCBI Taxonomy" id="1344416"/>
    <lineage>
        <taxon>Eukaryota</taxon>
        <taxon>Fungi</taxon>
        <taxon>Fungi incertae sedis</taxon>
        <taxon>Chytridiomycota</taxon>
        <taxon>Chytridiomycota incertae sedis</taxon>
        <taxon>Monoblepharidomycetes</taxon>
        <taxon>Monoblepharidales</taxon>
        <taxon>Gonapodyaceae</taxon>
        <taxon>Gonapodya</taxon>
    </lineage>
</organism>
<dbReference type="Proteomes" id="UP000070544">
    <property type="component" value="Unassembled WGS sequence"/>
</dbReference>
<feature type="compositionally biased region" description="Polar residues" evidence="1">
    <location>
        <begin position="250"/>
        <end position="273"/>
    </location>
</feature>
<evidence type="ECO:0000313" key="3">
    <source>
        <dbReference type="Proteomes" id="UP000070544"/>
    </source>
</evidence>
<name>A0A139ATG1_GONPJ</name>
<dbReference type="AlphaFoldDB" id="A0A139ATG1"/>